<reference evidence="1" key="1">
    <citation type="submission" date="2022-08" db="EMBL/GenBank/DDBJ databases">
        <authorList>
            <person name="Gutierrez-Valencia J."/>
        </authorList>
    </citation>
    <scope>NUCLEOTIDE SEQUENCE</scope>
</reference>
<keyword evidence="2" id="KW-1185">Reference proteome</keyword>
<sequence>MRARQRQIILMSYQLASGSKLQRRPSGTGRLKKVVVKVKMAVASLVVSFMKVGGGLRSSCISKVATYVSSPVQISRFC</sequence>
<gene>
    <name evidence="1" type="ORF">LITE_LOCUS34739</name>
</gene>
<evidence type="ECO:0000313" key="1">
    <source>
        <dbReference type="EMBL" id="CAI0461002.1"/>
    </source>
</evidence>
<accession>A0AAV0NQQ8</accession>
<dbReference type="Proteomes" id="UP001154282">
    <property type="component" value="Unassembled WGS sequence"/>
</dbReference>
<evidence type="ECO:0000313" key="2">
    <source>
        <dbReference type="Proteomes" id="UP001154282"/>
    </source>
</evidence>
<protein>
    <submittedName>
        <fullName evidence="1">Uncharacterized protein</fullName>
    </submittedName>
</protein>
<name>A0AAV0NQQ8_9ROSI</name>
<comment type="caution">
    <text evidence="1">The sequence shown here is derived from an EMBL/GenBank/DDBJ whole genome shotgun (WGS) entry which is preliminary data.</text>
</comment>
<dbReference type="EMBL" id="CAMGYJ010000008">
    <property type="protein sequence ID" value="CAI0461002.1"/>
    <property type="molecule type" value="Genomic_DNA"/>
</dbReference>
<dbReference type="AlphaFoldDB" id="A0AAV0NQQ8"/>
<organism evidence="1 2">
    <name type="scientific">Linum tenue</name>
    <dbReference type="NCBI Taxonomy" id="586396"/>
    <lineage>
        <taxon>Eukaryota</taxon>
        <taxon>Viridiplantae</taxon>
        <taxon>Streptophyta</taxon>
        <taxon>Embryophyta</taxon>
        <taxon>Tracheophyta</taxon>
        <taxon>Spermatophyta</taxon>
        <taxon>Magnoliopsida</taxon>
        <taxon>eudicotyledons</taxon>
        <taxon>Gunneridae</taxon>
        <taxon>Pentapetalae</taxon>
        <taxon>rosids</taxon>
        <taxon>fabids</taxon>
        <taxon>Malpighiales</taxon>
        <taxon>Linaceae</taxon>
        <taxon>Linum</taxon>
    </lineage>
</organism>
<proteinExistence type="predicted"/>